<feature type="domain" description="Protein kinase" evidence="6">
    <location>
        <begin position="90"/>
        <end position="394"/>
    </location>
</feature>
<dbReference type="PROSITE" id="PS50011">
    <property type="entry name" value="PROTEIN_KINASE_DOM"/>
    <property type="match status" value="1"/>
</dbReference>
<dbReference type="InterPro" id="IPR017441">
    <property type="entry name" value="Protein_kinase_ATP_BS"/>
</dbReference>
<evidence type="ECO:0000256" key="3">
    <source>
        <dbReference type="PROSITE-ProRule" id="PRU10141"/>
    </source>
</evidence>
<keyword evidence="2 3" id="KW-0067">ATP-binding</keyword>
<dbReference type="STRING" id="101127.A0A1X2GXZ1"/>
<evidence type="ECO:0000259" key="6">
    <source>
        <dbReference type="PROSITE" id="PS50011"/>
    </source>
</evidence>
<dbReference type="Proteomes" id="UP000242146">
    <property type="component" value="Unassembled WGS sequence"/>
</dbReference>
<dbReference type="PANTHER" id="PTHR24346">
    <property type="entry name" value="MAP/MICROTUBULE AFFINITY-REGULATING KINASE"/>
    <property type="match status" value="1"/>
</dbReference>
<dbReference type="SMART" id="SM00220">
    <property type="entry name" value="S_TKc"/>
    <property type="match status" value="1"/>
</dbReference>
<dbReference type="InterPro" id="IPR011009">
    <property type="entry name" value="Kinase-like_dom_sf"/>
</dbReference>
<keyword evidence="7" id="KW-0418">Kinase</keyword>
<dbReference type="Pfam" id="PF00069">
    <property type="entry name" value="Pkinase"/>
    <property type="match status" value="1"/>
</dbReference>
<dbReference type="AlphaFoldDB" id="A0A1X2GXZ1"/>
<feature type="compositionally biased region" description="Low complexity" evidence="5">
    <location>
        <begin position="1"/>
        <end position="12"/>
    </location>
</feature>
<keyword evidence="7" id="KW-0808">Transferase</keyword>
<dbReference type="SUPFAM" id="SSF56112">
    <property type="entry name" value="Protein kinase-like (PK-like)"/>
    <property type="match status" value="1"/>
</dbReference>
<sequence length="420" mass="47218">MTTSPALGTTPTTPQPSRSNSFGQTLSRSLSNLFKKHPNEETKSIHRSGRASPSSPSASSTTSTSPSCHTQSIPLLRERYGDYLKPSNNLLKKKLIGSGATAVIRLVRSRETAHVVAVKEFKKRDKKEPEREYQKRMNNEYCISKAVSNNNHKHIVTTYDLVRDEKDRLCTVMEYCDGGDLYDLIHERPNMTKDEASCLFKQLLLGLQEIHRSGIAHRDIKPENIVLTRNGTLKITDFGVAYVVQSCFESKARSCQKWCGSEPFWSPEMWALRDEESCYDGRALDVWSAAITYFCIRQQQLPFGATFYHGCRGGKCLSHQAAAPGSPYVVACHAADGGDKGFGDYLRERKDGHVDDCSCFDGLAPDERECLARMMDPDPATRWTIDQALACPWMQATQVCDDGELPNGWCHTHYNPQYRK</sequence>
<dbReference type="GO" id="GO:0005737">
    <property type="term" value="C:cytoplasm"/>
    <property type="evidence" value="ECO:0007669"/>
    <property type="project" value="TreeGrafter"/>
</dbReference>
<proteinExistence type="inferred from homology"/>
<dbReference type="Gene3D" id="1.10.510.10">
    <property type="entry name" value="Transferase(Phosphotransferase) domain 1"/>
    <property type="match status" value="1"/>
</dbReference>
<dbReference type="PANTHER" id="PTHR24346:SF76">
    <property type="entry name" value="NON-SPECIFIC SERINE_THREONINE PROTEIN KINASE"/>
    <property type="match status" value="1"/>
</dbReference>
<feature type="binding site" evidence="3">
    <location>
        <position position="119"/>
    </location>
    <ligand>
        <name>ATP</name>
        <dbReference type="ChEBI" id="CHEBI:30616"/>
    </ligand>
</feature>
<evidence type="ECO:0000256" key="5">
    <source>
        <dbReference type="SAM" id="MobiDB-lite"/>
    </source>
</evidence>
<keyword evidence="4" id="KW-0723">Serine/threonine-protein kinase</keyword>
<evidence type="ECO:0000313" key="8">
    <source>
        <dbReference type="Proteomes" id="UP000242146"/>
    </source>
</evidence>
<evidence type="ECO:0000256" key="4">
    <source>
        <dbReference type="RuleBase" id="RU000304"/>
    </source>
</evidence>
<dbReference type="GO" id="GO:0035556">
    <property type="term" value="P:intracellular signal transduction"/>
    <property type="evidence" value="ECO:0007669"/>
    <property type="project" value="TreeGrafter"/>
</dbReference>
<dbReference type="PROSITE" id="PS00108">
    <property type="entry name" value="PROTEIN_KINASE_ST"/>
    <property type="match status" value="1"/>
</dbReference>
<dbReference type="PROSITE" id="PS00107">
    <property type="entry name" value="PROTEIN_KINASE_ATP"/>
    <property type="match status" value="1"/>
</dbReference>
<dbReference type="OrthoDB" id="4062651at2759"/>
<protein>
    <submittedName>
        <fullName evidence="7">Kinase-like protein</fullName>
    </submittedName>
</protein>
<feature type="region of interest" description="Disordered" evidence="5">
    <location>
        <begin position="1"/>
        <end position="72"/>
    </location>
</feature>
<evidence type="ECO:0000256" key="1">
    <source>
        <dbReference type="ARBA" id="ARBA00022741"/>
    </source>
</evidence>
<keyword evidence="8" id="KW-1185">Reference proteome</keyword>
<dbReference type="InterPro" id="IPR000719">
    <property type="entry name" value="Prot_kinase_dom"/>
</dbReference>
<evidence type="ECO:0000256" key="2">
    <source>
        <dbReference type="ARBA" id="ARBA00022840"/>
    </source>
</evidence>
<keyword evidence="1 3" id="KW-0547">Nucleotide-binding</keyword>
<feature type="compositionally biased region" description="Polar residues" evidence="5">
    <location>
        <begin position="15"/>
        <end position="32"/>
    </location>
</feature>
<dbReference type="GO" id="GO:0004674">
    <property type="term" value="F:protein serine/threonine kinase activity"/>
    <property type="evidence" value="ECO:0007669"/>
    <property type="project" value="UniProtKB-KW"/>
</dbReference>
<reference evidence="7 8" key="1">
    <citation type="submission" date="2016-07" db="EMBL/GenBank/DDBJ databases">
        <title>Pervasive Adenine N6-methylation of Active Genes in Fungi.</title>
        <authorList>
            <consortium name="DOE Joint Genome Institute"/>
            <person name="Mondo S.J."/>
            <person name="Dannebaum R.O."/>
            <person name="Kuo R.C."/>
            <person name="Labutti K."/>
            <person name="Haridas S."/>
            <person name="Kuo A."/>
            <person name="Salamov A."/>
            <person name="Ahrendt S.R."/>
            <person name="Lipzen A."/>
            <person name="Sullivan W."/>
            <person name="Andreopoulos W.B."/>
            <person name="Clum A."/>
            <person name="Lindquist E."/>
            <person name="Daum C."/>
            <person name="Ramamoorthy G.K."/>
            <person name="Gryganskyi A."/>
            <person name="Culley D."/>
            <person name="Magnuson J.K."/>
            <person name="James T.Y."/>
            <person name="O'Malley M.A."/>
            <person name="Stajich J.E."/>
            <person name="Spatafora J.W."/>
            <person name="Visel A."/>
            <person name="Grigoriev I.V."/>
        </authorList>
    </citation>
    <scope>NUCLEOTIDE SEQUENCE [LARGE SCALE GENOMIC DNA]</scope>
    <source>
        <strain evidence="7 8">NRRL 3301</strain>
    </source>
</reference>
<comment type="caution">
    <text evidence="7">The sequence shown here is derived from an EMBL/GenBank/DDBJ whole genome shotgun (WGS) entry which is preliminary data.</text>
</comment>
<name>A0A1X2GXZ1_9FUNG</name>
<dbReference type="GO" id="GO:0005524">
    <property type="term" value="F:ATP binding"/>
    <property type="evidence" value="ECO:0007669"/>
    <property type="project" value="UniProtKB-UniRule"/>
</dbReference>
<gene>
    <name evidence="7" type="ORF">DM01DRAFT_1278913</name>
</gene>
<organism evidence="7 8">
    <name type="scientific">Hesseltinella vesiculosa</name>
    <dbReference type="NCBI Taxonomy" id="101127"/>
    <lineage>
        <taxon>Eukaryota</taxon>
        <taxon>Fungi</taxon>
        <taxon>Fungi incertae sedis</taxon>
        <taxon>Mucoromycota</taxon>
        <taxon>Mucoromycotina</taxon>
        <taxon>Mucoromycetes</taxon>
        <taxon>Mucorales</taxon>
        <taxon>Cunninghamellaceae</taxon>
        <taxon>Hesseltinella</taxon>
    </lineage>
</organism>
<dbReference type="EMBL" id="MCGT01000001">
    <property type="protein sequence ID" value="ORX62895.1"/>
    <property type="molecule type" value="Genomic_DNA"/>
</dbReference>
<evidence type="ECO:0000313" key="7">
    <source>
        <dbReference type="EMBL" id="ORX62895.1"/>
    </source>
</evidence>
<accession>A0A1X2GXZ1</accession>
<dbReference type="GO" id="GO:0000226">
    <property type="term" value="P:microtubule cytoskeleton organization"/>
    <property type="evidence" value="ECO:0007669"/>
    <property type="project" value="TreeGrafter"/>
</dbReference>
<comment type="similarity">
    <text evidence="4">Belongs to the protein kinase superfamily.</text>
</comment>
<feature type="compositionally biased region" description="Low complexity" evidence="5">
    <location>
        <begin position="51"/>
        <end position="67"/>
    </location>
</feature>
<dbReference type="InterPro" id="IPR008271">
    <property type="entry name" value="Ser/Thr_kinase_AS"/>
</dbReference>